<evidence type="ECO:0000313" key="4">
    <source>
        <dbReference type="Proteomes" id="UP001596036"/>
    </source>
</evidence>
<gene>
    <name evidence="3" type="ORF">ACFPN1_05940</name>
</gene>
<dbReference type="PRINTS" id="PR00813">
    <property type="entry name" value="BCTERIALGSPG"/>
</dbReference>
<dbReference type="Pfam" id="PF07963">
    <property type="entry name" value="N_methyl"/>
    <property type="match status" value="1"/>
</dbReference>
<comment type="caution">
    <text evidence="3">The sequence shown here is derived from an EMBL/GenBank/DDBJ whole genome shotgun (WGS) entry which is preliminary data.</text>
</comment>
<dbReference type="Proteomes" id="UP001596036">
    <property type="component" value="Unassembled WGS sequence"/>
</dbReference>
<keyword evidence="2" id="KW-0812">Transmembrane</keyword>
<evidence type="ECO:0000256" key="1">
    <source>
        <dbReference type="ARBA" id="ARBA00022481"/>
    </source>
</evidence>
<evidence type="ECO:0000256" key="2">
    <source>
        <dbReference type="SAM" id="Phobius"/>
    </source>
</evidence>
<dbReference type="InterPro" id="IPR031982">
    <property type="entry name" value="PilE-like"/>
</dbReference>
<dbReference type="InterPro" id="IPR012902">
    <property type="entry name" value="N_methyl_site"/>
</dbReference>
<proteinExistence type="predicted"/>
<dbReference type="PROSITE" id="PS00409">
    <property type="entry name" value="PROKAR_NTER_METHYL"/>
    <property type="match status" value="1"/>
</dbReference>
<dbReference type="InterPro" id="IPR000983">
    <property type="entry name" value="Bac_GSPG_pilin"/>
</dbReference>
<dbReference type="EMBL" id="JBHSNM010000001">
    <property type="protein sequence ID" value="MFC5569597.1"/>
    <property type="molecule type" value="Genomic_DNA"/>
</dbReference>
<dbReference type="InterPro" id="IPR045584">
    <property type="entry name" value="Pilin-like"/>
</dbReference>
<evidence type="ECO:0000313" key="3">
    <source>
        <dbReference type="EMBL" id="MFC5569597.1"/>
    </source>
</evidence>
<keyword evidence="2" id="KW-1133">Transmembrane helix</keyword>
<dbReference type="Gene3D" id="3.30.700.10">
    <property type="entry name" value="Glycoprotein, Type 4 Pilin"/>
    <property type="match status" value="1"/>
</dbReference>
<feature type="transmembrane region" description="Helical" evidence="2">
    <location>
        <begin position="6"/>
        <end position="31"/>
    </location>
</feature>
<dbReference type="SUPFAM" id="SSF54523">
    <property type="entry name" value="Pili subunits"/>
    <property type="match status" value="1"/>
</dbReference>
<dbReference type="PANTHER" id="PTHR30093:SF47">
    <property type="entry name" value="TYPE IV PILUS NON-CORE MINOR PILIN PILE"/>
    <property type="match status" value="1"/>
</dbReference>
<dbReference type="RefSeq" id="WP_386753757.1">
    <property type="nucleotide sequence ID" value="NZ_JBHSNM010000001.1"/>
</dbReference>
<organism evidence="3 4">
    <name type="scientific">Lysobacter yangpyeongensis</name>
    <dbReference type="NCBI Taxonomy" id="346182"/>
    <lineage>
        <taxon>Bacteria</taxon>
        <taxon>Pseudomonadati</taxon>
        <taxon>Pseudomonadota</taxon>
        <taxon>Gammaproteobacteria</taxon>
        <taxon>Lysobacterales</taxon>
        <taxon>Lysobacteraceae</taxon>
        <taxon>Lysobacter</taxon>
    </lineage>
</organism>
<reference evidence="4" key="1">
    <citation type="journal article" date="2019" name="Int. J. Syst. Evol. Microbiol.">
        <title>The Global Catalogue of Microorganisms (GCM) 10K type strain sequencing project: providing services to taxonomists for standard genome sequencing and annotation.</title>
        <authorList>
            <consortium name="The Broad Institute Genomics Platform"/>
            <consortium name="The Broad Institute Genome Sequencing Center for Infectious Disease"/>
            <person name="Wu L."/>
            <person name="Ma J."/>
        </authorList>
    </citation>
    <scope>NUCLEOTIDE SEQUENCE [LARGE SCALE GENOMIC DNA]</scope>
    <source>
        <strain evidence="4">KACC 11407</strain>
    </source>
</reference>
<keyword evidence="2" id="KW-0472">Membrane</keyword>
<keyword evidence="4" id="KW-1185">Reference proteome</keyword>
<name>A0ABW0SKI3_9GAMM</name>
<keyword evidence="1" id="KW-0488">Methylation</keyword>
<dbReference type="Pfam" id="PF16732">
    <property type="entry name" value="ComP_DUS"/>
    <property type="match status" value="1"/>
</dbReference>
<accession>A0ABW0SKI3</accession>
<dbReference type="PANTHER" id="PTHR30093">
    <property type="entry name" value="GENERAL SECRETION PATHWAY PROTEIN G"/>
    <property type="match status" value="1"/>
</dbReference>
<sequence>MRRMSSGFTLIELMIVVAAIAILAMIALPSYKEYVQKSRRSEAVSAMGRMQLAMERWRADNPSYANSAVPSASYPAVPTSSYYTFALSGQSATGYTVTATRAGAQADDRCGTLTYTFAGDLSAKPQWATASCN</sequence>
<dbReference type="NCBIfam" id="TIGR02532">
    <property type="entry name" value="IV_pilin_GFxxxE"/>
    <property type="match status" value="1"/>
</dbReference>
<protein>
    <submittedName>
        <fullName evidence="3">Type IV pilin protein</fullName>
    </submittedName>
</protein>